<accession>A0A9E7L2M9</accession>
<protein>
    <submittedName>
        <fullName evidence="1">Uncharacterized protein</fullName>
    </submittedName>
</protein>
<evidence type="ECO:0000313" key="2">
    <source>
        <dbReference type="Proteomes" id="UP001055439"/>
    </source>
</evidence>
<keyword evidence="2" id="KW-1185">Reference proteome</keyword>
<dbReference type="Proteomes" id="UP001055439">
    <property type="component" value="Chromosome 8"/>
</dbReference>
<reference evidence="1" key="1">
    <citation type="submission" date="2022-05" db="EMBL/GenBank/DDBJ databases">
        <title>The Musa troglodytarum L. genome provides insights into the mechanism of non-climacteric behaviour and enrichment of carotenoids.</title>
        <authorList>
            <person name="Wang J."/>
        </authorList>
    </citation>
    <scope>NUCLEOTIDE SEQUENCE</scope>
    <source>
        <tissue evidence="1">Leaf</tissue>
    </source>
</reference>
<dbReference type="EMBL" id="CP097510">
    <property type="protein sequence ID" value="URE35870.1"/>
    <property type="molecule type" value="Genomic_DNA"/>
</dbReference>
<evidence type="ECO:0000313" key="1">
    <source>
        <dbReference type="EMBL" id="URE35870.1"/>
    </source>
</evidence>
<organism evidence="1 2">
    <name type="scientific">Musa troglodytarum</name>
    <name type="common">fe'i banana</name>
    <dbReference type="NCBI Taxonomy" id="320322"/>
    <lineage>
        <taxon>Eukaryota</taxon>
        <taxon>Viridiplantae</taxon>
        <taxon>Streptophyta</taxon>
        <taxon>Embryophyta</taxon>
        <taxon>Tracheophyta</taxon>
        <taxon>Spermatophyta</taxon>
        <taxon>Magnoliopsida</taxon>
        <taxon>Liliopsida</taxon>
        <taxon>Zingiberales</taxon>
        <taxon>Musaceae</taxon>
        <taxon>Musa</taxon>
    </lineage>
</organism>
<sequence length="78" mass="9185">MRKKMDTDTDKLASQEEHGSYELKNFLRVSYSCVKYINKRFEFCATRNIIQKWHDLLPGSCFPCCSSQQQLQNTDQTT</sequence>
<name>A0A9E7L2M9_9LILI</name>
<dbReference type="AlphaFoldDB" id="A0A9E7L2M9"/>
<proteinExistence type="predicted"/>
<gene>
    <name evidence="1" type="ORF">MUK42_13893</name>
</gene>